<proteinExistence type="predicted"/>
<evidence type="ECO:0000313" key="2">
    <source>
        <dbReference type="EMBL" id="RKG53297.1"/>
    </source>
</evidence>
<dbReference type="SFLD" id="SFLDS00019">
    <property type="entry name" value="Glutathione_Transferase_(cytos"/>
    <property type="match status" value="1"/>
</dbReference>
<dbReference type="Pfam" id="PF13410">
    <property type="entry name" value="GST_C_2"/>
    <property type="match status" value="1"/>
</dbReference>
<gene>
    <name evidence="2" type="ORF">D7V64_07570</name>
</gene>
<dbReference type="InterPro" id="IPR036249">
    <property type="entry name" value="Thioredoxin-like_sf"/>
</dbReference>
<dbReference type="EMBL" id="RAXZ01000007">
    <property type="protein sequence ID" value="RKG53297.1"/>
    <property type="molecule type" value="Genomic_DNA"/>
</dbReference>
<dbReference type="Pfam" id="PF13409">
    <property type="entry name" value="GST_N_2"/>
    <property type="match status" value="1"/>
</dbReference>
<reference evidence="2 3" key="1">
    <citation type="submission" date="2018-09" db="EMBL/GenBank/DDBJ databases">
        <title>The draft genome of Acinetobacter spp. strains.</title>
        <authorList>
            <person name="Qin J."/>
            <person name="Feng Y."/>
            <person name="Zong Z."/>
        </authorList>
    </citation>
    <scope>NUCLEOTIDE SEQUENCE [LARGE SCALE GENOMIC DNA]</scope>
    <source>
        <strain evidence="2 3">WCHAc060002</strain>
    </source>
</reference>
<dbReference type="CDD" id="cd03194">
    <property type="entry name" value="GST_C_3"/>
    <property type="match status" value="1"/>
</dbReference>
<dbReference type="GO" id="GO:0004364">
    <property type="term" value="F:glutathione transferase activity"/>
    <property type="evidence" value="ECO:0007669"/>
    <property type="project" value="TreeGrafter"/>
</dbReference>
<dbReference type="PANTHER" id="PTHR42673">
    <property type="entry name" value="MALEYLACETOACETATE ISOMERASE"/>
    <property type="match status" value="1"/>
</dbReference>
<accession>A0A3A8G2L7</accession>
<dbReference type="SFLD" id="SFLDG00358">
    <property type="entry name" value="Main_(cytGST)"/>
    <property type="match status" value="1"/>
</dbReference>
<protein>
    <submittedName>
        <fullName evidence="2">Glutathione S-transferase family protein</fullName>
    </submittedName>
</protein>
<dbReference type="GO" id="GO:0006749">
    <property type="term" value="P:glutathione metabolic process"/>
    <property type="evidence" value="ECO:0007669"/>
    <property type="project" value="TreeGrafter"/>
</dbReference>
<dbReference type="GO" id="GO:0016034">
    <property type="term" value="F:maleylacetoacetate isomerase activity"/>
    <property type="evidence" value="ECO:0007669"/>
    <property type="project" value="TreeGrafter"/>
</dbReference>
<dbReference type="InterPro" id="IPR036282">
    <property type="entry name" value="Glutathione-S-Trfase_C_sf"/>
</dbReference>
<name>A0A3A8G2L7_9GAMM</name>
<dbReference type="Gene3D" id="1.20.1050.10">
    <property type="match status" value="1"/>
</dbReference>
<dbReference type="SUPFAM" id="SSF47616">
    <property type="entry name" value="GST C-terminal domain-like"/>
    <property type="match status" value="1"/>
</dbReference>
<dbReference type="RefSeq" id="WP_120367312.1">
    <property type="nucleotide sequence ID" value="NZ_RAXZ01000007.1"/>
</dbReference>
<dbReference type="InterPro" id="IPR040079">
    <property type="entry name" value="Glutathione_S-Trfase"/>
</dbReference>
<sequence>MHLYIGNKNLSSWSMRVWLVCTAFDLPFEEVLVRFSTPDQAENTFVQTMQSLHSNGKVPALVHDDHVIWDSLAICEYLAELFPAKHLWPEDRMLRARARCISAEMHSGFISLRNHCPMNITANLAQQGQVLWSSYSDLRQDVARIEQIWAERPQPEGFLCGHFSIADAFYAPVVSRLISYQFAVHPSSQQYMHTMLAHPAVRLWIQGARAEIVA</sequence>
<keyword evidence="2" id="KW-0808">Transferase</keyword>
<dbReference type="Gene3D" id="3.40.30.10">
    <property type="entry name" value="Glutaredoxin"/>
    <property type="match status" value="1"/>
</dbReference>
<feature type="domain" description="GST N-terminal" evidence="1">
    <location>
        <begin position="1"/>
        <end position="86"/>
    </location>
</feature>
<dbReference type="Proteomes" id="UP000281084">
    <property type="component" value="Unassembled WGS sequence"/>
</dbReference>
<evidence type="ECO:0000259" key="1">
    <source>
        <dbReference type="PROSITE" id="PS50404"/>
    </source>
</evidence>
<dbReference type="SUPFAM" id="SSF52833">
    <property type="entry name" value="Thioredoxin-like"/>
    <property type="match status" value="1"/>
</dbReference>
<comment type="caution">
    <text evidence="2">The sequence shown here is derived from an EMBL/GenBank/DDBJ whole genome shotgun (WGS) entry which is preliminary data.</text>
</comment>
<dbReference type="PROSITE" id="PS50404">
    <property type="entry name" value="GST_NTER"/>
    <property type="match status" value="1"/>
</dbReference>
<dbReference type="AlphaFoldDB" id="A0A3A8G2L7"/>
<dbReference type="CDD" id="cd03043">
    <property type="entry name" value="GST_N_1"/>
    <property type="match status" value="1"/>
</dbReference>
<dbReference type="InterPro" id="IPR004045">
    <property type="entry name" value="Glutathione_S-Trfase_N"/>
</dbReference>
<organism evidence="2 3">
    <name type="scientific">Acinetobacter cumulans</name>
    <dbReference type="NCBI Taxonomy" id="2136182"/>
    <lineage>
        <taxon>Bacteria</taxon>
        <taxon>Pseudomonadati</taxon>
        <taxon>Pseudomonadota</taxon>
        <taxon>Gammaproteobacteria</taxon>
        <taxon>Moraxellales</taxon>
        <taxon>Moraxellaceae</taxon>
        <taxon>Acinetobacter</taxon>
    </lineage>
</organism>
<dbReference type="PANTHER" id="PTHR42673:SF4">
    <property type="entry name" value="MALEYLACETOACETATE ISOMERASE"/>
    <property type="match status" value="1"/>
</dbReference>
<evidence type="ECO:0000313" key="3">
    <source>
        <dbReference type="Proteomes" id="UP000281084"/>
    </source>
</evidence>
<dbReference type="GO" id="GO:0006559">
    <property type="term" value="P:L-phenylalanine catabolic process"/>
    <property type="evidence" value="ECO:0007669"/>
    <property type="project" value="TreeGrafter"/>
</dbReference>